<sequence>MQNYSINSFQKRGYTIKEIKYHNFILSRIFSVSFLFLLFLFLHDSHNHLNMICLEFQFKHIFSRKLAELNAQENDERFEEVPGFNGDNSSNSTSFGSVSSAELMSLWNDMRLQKERKLNDTLSSLLDELNMRANFYGISDSKINDMWSFITKEAYIKVIQINQKIDDKLSIITTDGSCTFENKQKFIWEANFTWNHLIYCIERRFFRCFSNLNLMN</sequence>
<dbReference type="OMA" id="FITKEAY"/>
<gene>
    <name evidence="3" type="ORF">PGAL8A_00187600</name>
</gene>
<keyword evidence="1" id="KW-1133">Transmembrane helix</keyword>
<dbReference type="Gene3D" id="6.10.280.180">
    <property type="entry name" value="Plasmodium RESA, N-terminal helical domain"/>
    <property type="match status" value="1"/>
</dbReference>
<name>A0A1J1GQD6_PLAGA</name>
<dbReference type="InterPro" id="IPR019111">
    <property type="entry name" value="PRESA_N"/>
</dbReference>
<accession>A0A1J1GQD6</accession>
<comment type="caution">
    <text evidence="3">The sequence shown here is derived from an EMBL/GenBank/DDBJ whole genome shotgun (WGS) entry which is preliminary data.</text>
</comment>
<dbReference type="AlphaFoldDB" id="A0A1J1GQD6"/>
<protein>
    <recommendedName>
        <fullName evidence="2">Plasmodium RESA N-terminal domain-containing protein</fullName>
    </recommendedName>
</protein>
<reference evidence="3" key="1">
    <citation type="submission" date="2015-04" db="EMBL/GenBank/DDBJ databases">
        <authorList>
            <consortium name="Pathogen Informatics"/>
        </authorList>
    </citation>
    <scope>NUCLEOTIDE SEQUENCE [LARGE SCALE GENOMIC DNA]</scope>
    <source>
        <strain evidence="3">8A</strain>
    </source>
</reference>
<dbReference type="RefSeq" id="XP_028527299.1">
    <property type="nucleotide sequence ID" value="XM_028670559.1"/>
</dbReference>
<keyword evidence="1" id="KW-0812">Transmembrane</keyword>
<dbReference type="Proteomes" id="UP000220797">
    <property type="component" value="Unassembled WGS sequence"/>
</dbReference>
<dbReference type="GeneID" id="39730403"/>
<dbReference type="Pfam" id="PF09687">
    <property type="entry name" value="PRESAN"/>
    <property type="match status" value="1"/>
</dbReference>
<dbReference type="EMBL" id="CVMV01000025">
    <property type="protein sequence ID" value="CRG94481.1"/>
    <property type="molecule type" value="Genomic_DNA"/>
</dbReference>
<evidence type="ECO:0000256" key="1">
    <source>
        <dbReference type="SAM" id="Phobius"/>
    </source>
</evidence>
<dbReference type="VEuPathDB" id="PlasmoDB:PGAL8A_00187600"/>
<evidence type="ECO:0000313" key="3">
    <source>
        <dbReference type="EMBL" id="CRG94481.1"/>
    </source>
</evidence>
<dbReference type="InterPro" id="IPR044885">
    <property type="entry name" value="PRESA_N_sf"/>
</dbReference>
<evidence type="ECO:0000313" key="4">
    <source>
        <dbReference type="Proteomes" id="UP000220797"/>
    </source>
</evidence>
<feature type="transmembrane region" description="Helical" evidence="1">
    <location>
        <begin position="21"/>
        <end position="42"/>
    </location>
</feature>
<dbReference type="OrthoDB" id="10603273at2759"/>
<keyword evidence="4" id="KW-1185">Reference proteome</keyword>
<keyword evidence="1" id="KW-0472">Membrane</keyword>
<evidence type="ECO:0000259" key="2">
    <source>
        <dbReference type="Pfam" id="PF09687"/>
    </source>
</evidence>
<proteinExistence type="predicted"/>
<feature type="domain" description="Plasmodium RESA N-terminal" evidence="2">
    <location>
        <begin position="96"/>
        <end position="201"/>
    </location>
</feature>
<organism evidence="3 4">
    <name type="scientific">Plasmodium gallinaceum</name>
    <dbReference type="NCBI Taxonomy" id="5849"/>
    <lineage>
        <taxon>Eukaryota</taxon>
        <taxon>Sar</taxon>
        <taxon>Alveolata</taxon>
        <taxon>Apicomplexa</taxon>
        <taxon>Aconoidasida</taxon>
        <taxon>Haemosporida</taxon>
        <taxon>Plasmodiidae</taxon>
        <taxon>Plasmodium</taxon>
        <taxon>Plasmodium (Haemamoeba)</taxon>
    </lineage>
</organism>